<sequence length="298" mass="32945">MGNEILIGDKLRQARLKKNISLDELQQKTKIQKRYLEAIEKGAFDLLPGEYYVRTFLRQYAEVVGENGDHLVAIYEGEAMFGEPLPRREQPITVEGSRTTLHTKGTKSWIDYLPTVIIGLMGLGIIGIVVYSSMQAKNSNPIIGQISSVEILGQTSSTVIRESTTDTSTSDRTTTTTSSTSEKPEMTLVTTKDALDQNQVNVAVKDATDPIAFTFTGLNDRCWIGVYVDGKEIFQYAFSKGEEETYTLPAATKEAQIVIGASKNIGIAVNGQTIAFSEEDTLPIRKELHFTITYQANE</sequence>
<proteinExistence type="predicted"/>
<keyword evidence="2" id="KW-1133">Transmembrane helix</keyword>
<feature type="compositionally biased region" description="Low complexity" evidence="1">
    <location>
        <begin position="161"/>
        <end position="181"/>
    </location>
</feature>
<protein>
    <submittedName>
        <fullName evidence="4">RodZ domain-containing protein</fullName>
    </submittedName>
</protein>
<dbReference type="Proteomes" id="UP001595969">
    <property type="component" value="Unassembled WGS sequence"/>
</dbReference>
<dbReference type="Gene3D" id="1.10.260.40">
    <property type="entry name" value="lambda repressor-like DNA-binding domains"/>
    <property type="match status" value="1"/>
</dbReference>
<dbReference type="Pfam" id="PF13413">
    <property type="entry name" value="HTH_25"/>
    <property type="match status" value="1"/>
</dbReference>
<evidence type="ECO:0000313" key="5">
    <source>
        <dbReference type="Proteomes" id="UP001595969"/>
    </source>
</evidence>
<dbReference type="Pfam" id="PF13464">
    <property type="entry name" value="RodZ_C"/>
    <property type="match status" value="1"/>
</dbReference>
<keyword evidence="5" id="KW-1185">Reference proteome</keyword>
<dbReference type="InterPro" id="IPR010982">
    <property type="entry name" value="Lambda_DNA-bd_dom_sf"/>
</dbReference>
<feature type="region of interest" description="Disordered" evidence="1">
    <location>
        <begin position="160"/>
        <end position="183"/>
    </location>
</feature>
<comment type="caution">
    <text evidence="4">The sequence shown here is derived from an EMBL/GenBank/DDBJ whole genome shotgun (WGS) entry which is preliminary data.</text>
</comment>
<dbReference type="RefSeq" id="WP_204653279.1">
    <property type="nucleotide sequence ID" value="NZ_JAFBFD010000007.1"/>
</dbReference>
<dbReference type="InterPro" id="IPR001387">
    <property type="entry name" value="Cro/C1-type_HTH"/>
</dbReference>
<dbReference type="CDD" id="cd00093">
    <property type="entry name" value="HTH_XRE"/>
    <property type="match status" value="1"/>
</dbReference>
<evidence type="ECO:0000313" key="4">
    <source>
        <dbReference type="EMBL" id="MFC4718609.1"/>
    </source>
</evidence>
<dbReference type="InterPro" id="IPR050400">
    <property type="entry name" value="Bact_Cytoskel_RodZ"/>
</dbReference>
<evidence type="ECO:0000259" key="3">
    <source>
        <dbReference type="Pfam" id="PF13464"/>
    </source>
</evidence>
<keyword evidence="2" id="KW-0472">Membrane</keyword>
<evidence type="ECO:0000256" key="1">
    <source>
        <dbReference type="SAM" id="MobiDB-lite"/>
    </source>
</evidence>
<evidence type="ECO:0000256" key="2">
    <source>
        <dbReference type="SAM" id="Phobius"/>
    </source>
</evidence>
<organism evidence="4 5">
    <name type="scientific">Enterococcus lemanii</name>
    <dbReference type="NCBI Taxonomy" id="1159752"/>
    <lineage>
        <taxon>Bacteria</taxon>
        <taxon>Bacillati</taxon>
        <taxon>Bacillota</taxon>
        <taxon>Bacilli</taxon>
        <taxon>Lactobacillales</taxon>
        <taxon>Enterococcaceae</taxon>
        <taxon>Enterococcus</taxon>
    </lineage>
</organism>
<feature type="domain" description="Cytoskeleton protein RodZ-like C-terminal" evidence="3">
    <location>
        <begin position="219"/>
        <end position="278"/>
    </location>
</feature>
<dbReference type="SUPFAM" id="SSF47413">
    <property type="entry name" value="lambda repressor-like DNA-binding domains"/>
    <property type="match status" value="1"/>
</dbReference>
<reference evidence="5" key="1">
    <citation type="journal article" date="2019" name="Int. J. Syst. Evol. Microbiol.">
        <title>The Global Catalogue of Microorganisms (GCM) 10K type strain sequencing project: providing services to taxonomists for standard genome sequencing and annotation.</title>
        <authorList>
            <consortium name="The Broad Institute Genomics Platform"/>
            <consortium name="The Broad Institute Genome Sequencing Center for Infectious Disease"/>
            <person name="Wu L."/>
            <person name="Ma J."/>
        </authorList>
    </citation>
    <scope>NUCLEOTIDE SEQUENCE [LARGE SCALE GENOMIC DNA]</scope>
    <source>
        <strain evidence="5">CGMCC 1.19032</strain>
    </source>
</reference>
<gene>
    <name evidence="4" type="ORF">ACFO5I_02465</name>
</gene>
<dbReference type="PANTHER" id="PTHR34475:SF1">
    <property type="entry name" value="CYTOSKELETON PROTEIN RODZ"/>
    <property type="match status" value="1"/>
</dbReference>
<dbReference type="InterPro" id="IPR025194">
    <property type="entry name" value="RodZ-like_C"/>
</dbReference>
<keyword evidence="2" id="KW-0812">Transmembrane</keyword>
<feature type="transmembrane region" description="Helical" evidence="2">
    <location>
        <begin position="112"/>
        <end position="131"/>
    </location>
</feature>
<dbReference type="PANTHER" id="PTHR34475">
    <property type="match status" value="1"/>
</dbReference>
<accession>A0ABV9MU77</accession>
<dbReference type="EMBL" id="JBHSGS010000011">
    <property type="protein sequence ID" value="MFC4718609.1"/>
    <property type="molecule type" value="Genomic_DNA"/>
</dbReference>
<name>A0ABV9MU77_9ENTE</name>